<protein>
    <submittedName>
        <fullName evidence="2">Uncharacterized protein</fullName>
    </submittedName>
</protein>
<evidence type="ECO:0000256" key="1">
    <source>
        <dbReference type="SAM" id="MobiDB-lite"/>
    </source>
</evidence>
<feature type="region of interest" description="Disordered" evidence="1">
    <location>
        <begin position="1"/>
        <end position="29"/>
    </location>
</feature>
<dbReference type="AlphaFoldDB" id="A0A6G1GZ49"/>
<feature type="region of interest" description="Disordered" evidence="1">
    <location>
        <begin position="82"/>
        <end position="127"/>
    </location>
</feature>
<evidence type="ECO:0000313" key="3">
    <source>
        <dbReference type="Proteomes" id="UP000800041"/>
    </source>
</evidence>
<name>A0A6G1GZ49_9PEZI</name>
<organism evidence="2 3">
    <name type="scientific">Aulographum hederae CBS 113979</name>
    <dbReference type="NCBI Taxonomy" id="1176131"/>
    <lineage>
        <taxon>Eukaryota</taxon>
        <taxon>Fungi</taxon>
        <taxon>Dikarya</taxon>
        <taxon>Ascomycota</taxon>
        <taxon>Pezizomycotina</taxon>
        <taxon>Dothideomycetes</taxon>
        <taxon>Pleosporomycetidae</taxon>
        <taxon>Aulographales</taxon>
        <taxon>Aulographaceae</taxon>
    </lineage>
</organism>
<reference evidence="2" key="1">
    <citation type="journal article" date="2020" name="Stud. Mycol.">
        <title>101 Dothideomycetes genomes: a test case for predicting lifestyles and emergence of pathogens.</title>
        <authorList>
            <person name="Haridas S."/>
            <person name="Albert R."/>
            <person name="Binder M."/>
            <person name="Bloem J."/>
            <person name="Labutti K."/>
            <person name="Salamov A."/>
            <person name="Andreopoulos B."/>
            <person name="Baker S."/>
            <person name="Barry K."/>
            <person name="Bills G."/>
            <person name="Bluhm B."/>
            <person name="Cannon C."/>
            <person name="Castanera R."/>
            <person name="Culley D."/>
            <person name="Daum C."/>
            <person name="Ezra D."/>
            <person name="Gonzalez J."/>
            <person name="Henrissat B."/>
            <person name="Kuo A."/>
            <person name="Liang C."/>
            <person name="Lipzen A."/>
            <person name="Lutzoni F."/>
            <person name="Magnuson J."/>
            <person name="Mondo S."/>
            <person name="Nolan M."/>
            <person name="Ohm R."/>
            <person name="Pangilinan J."/>
            <person name="Park H.-J."/>
            <person name="Ramirez L."/>
            <person name="Alfaro M."/>
            <person name="Sun H."/>
            <person name="Tritt A."/>
            <person name="Yoshinaga Y."/>
            <person name="Zwiers L.-H."/>
            <person name="Turgeon B."/>
            <person name="Goodwin S."/>
            <person name="Spatafora J."/>
            <person name="Crous P."/>
            <person name="Grigoriev I."/>
        </authorList>
    </citation>
    <scope>NUCLEOTIDE SEQUENCE</scope>
    <source>
        <strain evidence="2">CBS 113979</strain>
    </source>
</reference>
<feature type="region of interest" description="Disordered" evidence="1">
    <location>
        <begin position="42"/>
        <end position="61"/>
    </location>
</feature>
<gene>
    <name evidence="2" type="ORF">K402DRAFT_404810</name>
</gene>
<accession>A0A6G1GZ49</accession>
<dbReference type="Proteomes" id="UP000800041">
    <property type="component" value="Unassembled WGS sequence"/>
</dbReference>
<keyword evidence="3" id="KW-1185">Reference proteome</keyword>
<evidence type="ECO:0000313" key="2">
    <source>
        <dbReference type="EMBL" id="KAF1986029.1"/>
    </source>
</evidence>
<proteinExistence type="predicted"/>
<dbReference type="EMBL" id="ML977159">
    <property type="protein sequence ID" value="KAF1986029.1"/>
    <property type="molecule type" value="Genomic_DNA"/>
</dbReference>
<sequence length="127" mass="13868">MQWQLDVAPLRRRRKRDTRGWTSSCTPGREHRWTVAAERQRLGAVEQEGNGDGDVELGERETEAGPWACRWSLAVCLPGPGPGAVGGGHQRRKATPNGPKGQFHNLHPPARTLGPLGRGAPAALRRL</sequence>